<sequence length="90" mass="9624">MEPTALSGKGFFMNKKLGLLGMGSAVLIAAAALGIHGLPVSGTGQNQEALLNGVQAEWTDDKGKEYPEEEFFETETDMTEFEGKLEDITA</sequence>
<dbReference type="AlphaFoldDB" id="A0A1E3ABY6"/>
<accession>A0A1E3ABY6</accession>
<name>A0A1E3ABY6_9FIRM</name>
<protein>
    <submittedName>
        <fullName evidence="1">Uncharacterized protein</fullName>
    </submittedName>
</protein>
<dbReference type="PATRIC" id="fig|1432052.4.peg.1764"/>
<evidence type="ECO:0000313" key="1">
    <source>
        <dbReference type="EMBL" id="ODM05686.1"/>
    </source>
</evidence>
<evidence type="ECO:0000313" key="2">
    <source>
        <dbReference type="Proteomes" id="UP000094067"/>
    </source>
</evidence>
<reference evidence="1 2" key="1">
    <citation type="submission" date="2016-07" db="EMBL/GenBank/DDBJ databases">
        <title>Characterization of isolates of Eisenbergiella tayi derived from blood cultures, using whole genome sequencing.</title>
        <authorList>
            <person name="Burdz T."/>
            <person name="Wiebe D."/>
            <person name="Huynh C."/>
            <person name="Bernard K."/>
        </authorList>
    </citation>
    <scope>NUCLEOTIDE SEQUENCE [LARGE SCALE GENOMIC DNA]</scope>
    <source>
        <strain evidence="1 2">NML 110608</strain>
    </source>
</reference>
<gene>
    <name evidence="1" type="ORF">BEI61_01575</name>
</gene>
<proteinExistence type="predicted"/>
<dbReference type="Proteomes" id="UP000094067">
    <property type="component" value="Unassembled WGS sequence"/>
</dbReference>
<organism evidence="1 2">
    <name type="scientific">Eisenbergiella tayi</name>
    <dbReference type="NCBI Taxonomy" id="1432052"/>
    <lineage>
        <taxon>Bacteria</taxon>
        <taxon>Bacillati</taxon>
        <taxon>Bacillota</taxon>
        <taxon>Clostridia</taxon>
        <taxon>Lachnospirales</taxon>
        <taxon>Lachnospiraceae</taxon>
        <taxon>Eisenbergiella</taxon>
    </lineage>
</organism>
<comment type="caution">
    <text evidence="1">The sequence shown here is derived from an EMBL/GenBank/DDBJ whole genome shotgun (WGS) entry which is preliminary data.</text>
</comment>
<dbReference type="EMBL" id="MCGH01000002">
    <property type="protein sequence ID" value="ODM05686.1"/>
    <property type="molecule type" value="Genomic_DNA"/>
</dbReference>